<feature type="transmembrane region" description="Helical" evidence="6">
    <location>
        <begin position="65"/>
        <end position="86"/>
    </location>
</feature>
<evidence type="ECO:0000256" key="2">
    <source>
        <dbReference type="ARBA" id="ARBA00022692"/>
    </source>
</evidence>
<keyword evidence="2 6" id="KW-0812">Transmembrane</keyword>
<keyword evidence="4 6" id="KW-1133">Transmembrane helix</keyword>
<evidence type="ECO:0000313" key="8">
    <source>
        <dbReference type="Proteomes" id="UP000298390"/>
    </source>
</evidence>
<dbReference type="STRING" id="34475.A0A4Y9Y3W1"/>
<dbReference type="Pfam" id="PF11779">
    <property type="entry name" value="SPT_ssu-like"/>
    <property type="match status" value="1"/>
</dbReference>
<keyword evidence="3" id="KW-0256">Endoplasmic reticulum</keyword>
<dbReference type="EMBL" id="SEKV01000490">
    <property type="protein sequence ID" value="TFY56608.1"/>
    <property type="molecule type" value="Genomic_DNA"/>
</dbReference>
<keyword evidence="5 6" id="KW-0472">Membrane</keyword>
<reference evidence="7 8" key="1">
    <citation type="submission" date="2019-01" db="EMBL/GenBank/DDBJ databases">
        <title>Genome sequencing of the rare red list fungi Fomitopsis rosea.</title>
        <authorList>
            <person name="Buettner E."/>
            <person name="Kellner H."/>
        </authorList>
    </citation>
    <scope>NUCLEOTIDE SEQUENCE [LARGE SCALE GENOMIC DNA]</scope>
    <source>
        <strain evidence="7 8">DSM 105464</strain>
    </source>
</reference>
<gene>
    <name evidence="7" type="ORF">EVJ58_g7531</name>
</gene>
<proteinExistence type="predicted"/>
<dbReference type="AlphaFoldDB" id="A0A4Y9Y3W1"/>
<comment type="caution">
    <text evidence="7">The sequence shown here is derived from an EMBL/GenBank/DDBJ whole genome shotgun (WGS) entry which is preliminary data.</text>
</comment>
<dbReference type="Proteomes" id="UP000298390">
    <property type="component" value="Unassembled WGS sequence"/>
</dbReference>
<name>A0A4Y9Y3W1_9APHY</name>
<evidence type="ECO:0000256" key="4">
    <source>
        <dbReference type="ARBA" id="ARBA00022989"/>
    </source>
</evidence>
<dbReference type="InterPro" id="IPR024512">
    <property type="entry name" value="Ser_palmitoyltrfase_ssu-like"/>
</dbReference>
<protein>
    <submittedName>
        <fullName evidence="7">Uncharacterized protein</fullName>
    </submittedName>
</protein>
<accession>A0A4Y9Y3W1</accession>
<evidence type="ECO:0000256" key="3">
    <source>
        <dbReference type="ARBA" id="ARBA00022824"/>
    </source>
</evidence>
<sequence length="126" mass="14066">MHSSKSTPAMSPETWKRKPTTLAAIFGITIPYRPPTSPLGAFIWRKRMLFETTIGLCLLETWEKILMIVILYSIAIFALTGLYKYAPQSAVYATQRATYYLLGQEPDPSAGGHVAEWAARNLTGEL</sequence>
<dbReference type="GO" id="GO:0005789">
    <property type="term" value="C:endoplasmic reticulum membrane"/>
    <property type="evidence" value="ECO:0007669"/>
    <property type="project" value="UniProtKB-SubCell"/>
</dbReference>
<organism evidence="7 8">
    <name type="scientific">Rhodofomes roseus</name>
    <dbReference type="NCBI Taxonomy" id="34475"/>
    <lineage>
        <taxon>Eukaryota</taxon>
        <taxon>Fungi</taxon>
        <taxon>Dikarya</taxon>
        <taxon>Basidiomycota</taxon>
        <taxon>Agaricomycotina</taxon>
        <taxon>Agaricomycetes</taxon>
        <taxon>Polyporales</taxon>
        <taxon>Rhodofomes</taxon>
    </lineage>
</organism>
<evidence type="ECO:0000256" key="5">
    <source>
        <dbReference type="ARBA" id="ARBA00023136"/>
    </source>
</evidence>
<evidence type="ECO:0000256" key="1">
    <source>
        <dbReference type="ARBA" id="ARBA00004477"/>
    </source>
</evidence>
<comment type="subcellular location">
    <subcellularLocation>
        <location evidence="1">Endoplasmic reticulum membrane</location>
        <topology evidence="1">Multi-pass membrane protein</topology>
    </subcellularLocation>
</comment>
<evidence type="ECO:0000313" key="7">
    <source>
        <dbReference type="EMBL" id="TFY56608.1"/>
    </source>
</evidence>
<evidence type="ECO:0000256" key="6">
    <source>
        <dbReference type="SAM" id="Phobius"/>
    </source>
</evidence>